<evidence type="ECO:0000313" key="3">
    <source>
        <dbReference type="Proteomes" id="UP000051861"/>
    </source>
</evidence>
<comment type="caution">
    <text evidence="2">The sequence shown here is derived from an EMBL/GenBank/DDBJ whole genome shotgun (WGS) entry which is preliminary data.</text>
</comment>
<evidence type="ECO:0000256" key="1">
    <source>
        <dbReference type="SAM" id="Phobius"/>
    </source>
</evidence>
<keyword evidence="1" id="KW-1133">Transmembrane helix</keyword>
<evidence type="ECO:0000313" key="2">
    <source>
        <dbReference type="EMBL" id="KPJ64947.1"/>
    </source>
</evidence>
<feature type="transmembrane region" description="Helical" evidence="1">
    <location>
        <begin position="32"/>
        <end position="49"/>
    </location>
</feature>
<feature type="transmembrane region" description="Helical" evidence="1">
    <location>
        <begin position="55"/>
        <end position="75"/>
    </location>
</feature>
<name>A0A0S7XRT2_UNCSA</name>
<dbReference type="EMBL" id="LIZX01000155">
    <property type="protein sequence ID" value="KPJ64947.1"/>
    <property type="molecule type" value="Genomic_DNA"/>
</dbReference>
<feature type="transmembrane region" description="Helical" evidence="1">
    <location>
        <begin position="6"/>
        <end position="25"/>
    </location>
</feature>
<proteinExistence type="predicted"/>
<dbReference type="AlphaFoldDB" id="A0A0S7XRT2"/>
<keyword evidence="1" id="KW-0812">Transmembrane</keyword>
<gene>
    <name evidence="2" type="ORF">AMJ44_11800</name>
</gene>
<keyword evidence="1" id="KW-0472">Membrane</keyword>
<accession>A0A0S7XRT2</accession>
<protein>
    <submittedName>
        <fullName evidence="2">Uncharacterized protein</fullName>
    </submittedName>
</protein>
<dbReference type="Proteomes" id="UP000051861">
    <property type="component" value="Unassembled WGS sequence"/>
</dbReference>
<organism evidence="2 3">
    <name type="scientific">candidate division WOR-1 bacterium DG_54_3</name>
    <dbReference type="NCBI Taxonomy" id="1703775"/>
    <lineage>
        <taxon>Bacteria</taxon>
        <taxon>Bacillati</taxon>
        <taxon>Saganbacteria</taxon>
    </lineage>
</organism>
<sequence>MCIDMKFHFLEAICSFFVVGLGQIIKGEGKKGVVLLLIFYFALPAAVYLSLQLNAYFFLTTLGLAIIFGIILWTYSIGDALLKK</sequence>
<reference evidence="2 3" key="1">
    <citation type="journal article" date="2015" name="Microbiome">
        <title>Genomic resolution of linkages in carbon, nitrogen, and sulfur cycling among widespread estuary sediment bacteria.</title>
        <authorList>
            <person name="Baker B.J."/>
            <person name="Lazar C.S."/>
            <person name="Teske A.P."/>
            <person name="Dick G.J."/>
        </authorList>
    </citation>
    <scope>NUCLEOTIDE SEQUENCE [LARGE SCALE GENOMIC DNA]</scope>
    <source>
        <strain evidence="2">DG_54_3</strain>
    </source>
</reference>